<evidence type="ECO:0000259" key="2">
    <source>
        <dbReference type="Pfam" id="PF04685"/>
    </source>
</evidence>
<evidence type="ECO:0000256" key="1">
    <source>
        <dbReference type="PIRNR" id="PIRNR028944"/>
    </source>
</evidence>
<comment type="function">
    <text evidence="1">Non-lysosomal glucosylceramidase that catalyzes the hydrolysis of glucosylceramide (GlcCer) to free glucose and ceramide.</text>
</comment>
<dbReference type="GO" id="GO:0016020">
    <property type="term" value="C:membrane"/>
    <property type="evidence" value="ECO:0007669"/>
    <property type="project" value="InterPro"/>
</dbReference>
<evidence type="ECO:0000259" key="3">
    <source>
        <dbReference type="Pfam" id="PF12215"/>
    </source>
</evidence>
<organism evidence="4 5">
    <name type="scientific">Ignelater luminosus</name>
    <name type="common">Cucubano</name>
    <name type="synonym">Pyrophorus luminosus</name>
    <dbReference type="NCBI Taxonomy" id="2038154"/>
    <lineage>
        <taxon>Eukaryota</taxon>
        <taxon>Metazoa</taxon>
        <taxon>Ecdysozoa</taxon>
        <taxon>Arthropoda</taxon>
        <taxon>Hexapoda</taxon>
        <taxon>Insecta</taxon>
        <taxon>Pterygota</taxon>
        <taxon>Neoptera</taxon>
        <taxon>Endopterygota</taxon>
        <taxon>Coleoptera</taxon>
        <taxon>Polyphaga</taxon>
        <taxon>Elateriformia</taxon>
        <taxon>Elateroidea</taxon>
        <taxon>Elateridae</taxon>
        <taxon>Agrypninae</taxon>
        <taxon>Pyrophorini</taxon>
        <taxon>Ignelater</taxon>
    </lineage>
</organism>
<dbReference type="InterPro" id="IPR014551">
    <property type="entry name" value="B_Glucosidase_GBA2-typ"/>
</dbReference>
<dbReference type="Pfam" id="PF12215">
    <property type="entry name" value="Glyco_hydr_116N"/>
    <property type="match status" value="1"/>
</dbReference>
<keyword evidence="1" id="KW-0443">Lipid metabolism</keyword>
<feature type="domain" description="Glycosyl-hydrolase family 116 N-terminal" evidence="3">
    <location>
        <begin position="74"/>
        <end position="375"/>
    </location>
</feature>
<dbReference type="AlphaFoldDB" id="A0A8K0D727"/>
<keyword evidence="1" id="KW-0472">Membrane</keyword>
<protein>
    <recommendedName>
        <fullName evidence="1">Non-lysosomal glucosylceramidase</fullName>
        <shortName evidence="1">NLGase</shortName>
        <ecNumber evidence="1">3.2.1.45</ecNumber>
    </recommendedName>
</protein>
<dbReference type="InterPro" id="IPR024462">
    <property type="entry name" value="GH116_N"/>
</dbReference>
<dbReference type="OrthoDB" id="730489at2759"/>
<dbReference type="Gene3D" id="1.50.10.10">
    <property type="match status" value="1"/>
</dbReference>
<dbReference type="InterPro" id="IPR006775">
    <property type="entry name" value="GH116_catalytic"/>
</dbReference>
<sequence length="811" mass="93271">MEQNNCIPRYGLKLKLDHVYPEKWAQKNSIRLKQLWNLLPLILRYIIYYLKHVWHGRVPIMNYVKLLNGKQIYGVPIGGIGTGSIGRGFRGEFCRYQLKPGVYEYNTVDANQFIITIKDGAGTTILQSVLSTYKKSGRSLSCWQWLLDGSKCQYTALYPRAWTEYDLSDYGVKLVCRQISPVIPHNYKDSSLPCAVFVWSIANVCNEQRTVTIAFTFKNGSGNKSDKEACCSTKSFSYLESSGVVLYNSIDKMPCAYALAAKVQDNVDISKCLFFDPNSNGELPWDQLNQNGKFDKLVKNKSDQIYGEVACGIATQVQIKPSEMKELELCLAWDMPVVGFPFTNKKYYKFYTKYFGRDNATLKIVDYAFKHYEQWETAIHDWQNPILSDDELPDWYKSAIFNESYFISDGGTVWFTLDDEEAEKLPVSDPRQKYGRFAYLEGHEYRMYNTYDVHFYASYALAMNWPHLQLSVQYDFRDSIFMEIPTHVKMWYDGHVVERKVKNSVPHDLGDPCESPFLLINGYPVHDVSEWRDLNAKFVLQVLRDYCITEKVEGVNRKQYLEDMYEACHVVMVKSMKFDTDSDGLIENSGKPDQTYDTWVMTGASAYCGGLWLAALYGMITIAQALNKTNDVKIYTILLEKAKKAFETKLWNGKYYNFDCSDNATSVMSDQLCGHWYLRSCGFKYEVFPQNNVASALNTIFENNVMSYFNGSRGAVNGYVINKGPDEFSIQSEEMWTGVTYGLAACMIQENLVQKAWKTAGGMYKTLAEHIGMAFETPEALARNNNYRSIGYMRPLSIWSMQLAWEQRKNN</sequence>
<evidence type="ECO:0000313" key="5">
    <source>
        <dbReference type="Proteomes" id="UP000801492"/>
    </source>
</evidence>
<dbReference type="EC" id="3.2.1.45" evidence="1"/>
<keyword evidence="1" id="KW-0326">Glycosidase</keyword>
<comment type="similarity">
    <text evidence="1">Belongs to the non-lysosomal glucosylceramidase family.</text>
</comment>
<dbReference type="GO" id="GO:0005975">
    <property type="term" value="P:carbohydrate metabolic process"/>
    <property type="evidence" value="ECO:0007669"/>
    <property type="project" value="InterPro"/>
</dbReference>
<dbReference type="Pfam" id="PF04685">
    <property type="entry name" value="DUF608"/>
    <property type="match status" value="1"/>
</dbReference>
<reference evidence="4" key="1">
    <citation type="submission" date="2019-08" db="EMBL/GenBank/DDBJ databases">
        <title>The genome of the North American firefly Photinus pyralis.</title>
        <authorList>
            <consortium name="Photinus pyralis genome working group"/>
            <person name="Fallon T.R."/>
            <person name="Sander Lower S.E."/>
            <person name="Weng J.-K."/>
        </authorList>
    </citation>
    <scope>NUCLEOTIDE SEQUENCE</scope>
    <source>
        <strain evidence="4">TRF0915ILg1</strain>
        <tissue evidence="4">Whole body</tissue>
    </source>
</reference>
<dbReference type="PANTHER" id="PTHR12654">
    <property type="entry name" value="BILE ACID BETA-GLUCOSIDASE-RELATED"/>
    <property type="match status" value="1"/>
</dbReference>
<dbReference type="InterPro" id="IPR052566">
    <property type="entry name" value="Non-lysos_glucosylceramidase"/>
</dbReference>
<dbReference type="GO" id="GO:0004348">
    <property type="term" value="F:glucosylceramidase activity"/>
    <property type="evidence" value="ECO:0007669"/>
    <property type="project" value="UniProtKB-EC"/>
</dbReference>
<dbReference type="InterPro" id="IPR012341">
    <property type="entry name" value="6hp_glycosidase-like_sf"/>
</dbReference>
<proteinExistence type="inferred from homology"/>
<keyword evidence="1" id="KW-0378">Hydrolase</keyword>
<dbReference type="PIRSF" id="PIRSF028944">
    <property type="entry name" value="Beta_gluc_GBA2"/>
    <property type="match status" value="1"/>
</dbReference>
<name>A0A8K0D727_IGNLU</name>
<accession>A0A8K0D727</accession>
<comment type="caution">
    <text evidence="4">The sequence shown here is derived from an EMBL/GenBank/DDBJ whole genome shotgun (WGS) entry which is preliminary data.</text>
</comment>
<evidence type="ECO:0000313" key="4">
    <source>
        <dbReference type="EMBL" id="KAF2897843.1"/>
    </source>
</evidence>
<dbReference type="EMBL" id="VTPC01003905">
    <property type="protein sequence ID" value="KAF2897843.1"/>
    <property type="molecule type" value="Genomic_DNA"/>
</dbReference>
<dbReference type="Proteomes" id="UP000801492">
    <property type="component" value="Unassembled WGS sequence"/>
</dbReference>
<keyword evidence="5" id="KW-1185">Reference proteome</keyword>
<dbReference type="PANTHER" id="PTHR12654:SF0">
    <property type="entry name" value="NON-LYSOSOMAL GLUCOSYLCERAMIDASE"/>
    <property type="match status" value="1"/>
</dbReference>
<dbReference type="GO" id="GO:0006680">
    <property type="term" value="P:glucosylceramide catabolic process"/>
    <property type="evidence" value="ECO:0007669"/>
    <property type="project" value="InterPro"/>
</dbReference>
<dbReference type="InterPro" id="IPR008928">
    <property type="entry name" value="6-hairpin_glycosidase_sf"/>
</dbReference>
<dbReference type="GO" id="GO:0008422">
    <property type="term" value="F:beta-glucosidase activity"/>
    <property type="evidence" value="ECO:0007669"/>
    <property type="project" value="TreeGrafter"/>
</dbReference>
<feature type="domain" description="Glycosyl-hydrolase family 116 catalytic region" evidence="2">
    <location>
        <begin position="435"/>
        <end position="801"/>
    </location>
</feature>
<gene>
    <name evidence="4" type="ORF">ILUMI_08327</name>
</gene>
<comment type="catalytic activity">
    <reaction evidence="1">
        <text>a beta-D-glucosyl-(1&lt;-&gt;1')-N-acylsphing-4-enine + H2O = an N-acylsphing-4-enine + D-glucose</text>
        <dbReference type="Rhea" id="RHEA:13269"/>
        <dbReference type="ChEBI" id="CHEBI:4167"/>
        <dbReference type="ChEBI" id="CHEBI:15377"/>
        <dbReference type="ChEBI" id="CHEBI:22801"/>
        <dbReference type="ChEBI" id="CHEBI:52639"/>
        <dbReference type="EC" id="3.2.1.45"/>
    </reaction>
</comment>
<dbReference type="SUPFAM" id="SSF48208">
    <property type="entry name" value="Six-hairpin glycosidases"/>
    <property type="match status" value="1"/>
</dbReference>